<dbReference type="InterPro" id="IPR002110">
    <property type="entry name" value="Ankyrin_rpt"/>
</dbReference>
<evidence type="ECO:0000256" key="3">
    <source>
        <dbReference type="PROSITE-ProRule" id="PRU00023"/>
    </source>
</evidence>
<dbReference type="InterPro" id="IPR018272">
    <property type="entry name" value="PRANC_domain"/>
</dbReference>
<dbReference type="Gene3D" id="1.25.40.20">
    <property type="entry name" value="Ankyrin repeat-containing domain"/>
    <property type="match status" value="2"/>
</dbReference>
<dbReference type="PANTHER" id="PTHR24171">
    <property type="entry name" value="ANKYRIN REPEAT DOMAIN-CONTAINING PROTEIN 39-RELATED"/>
    <property type="match status" value="1"/>
</dbReference>
<dbReference type="Pfam" id="PF12796">
    <property type="entry name" value="Ank_2"/>
    <property type="match status" value="3"/>
</dbReference>
<dbReference type="Pfam" id="PF09372">
    <property type="entry name" value="PRANC"/>
    <property type="match status" value="1"/>
</dbReference>
<keyword evidence="2 3" id="KW-0040">ANK repeat</keyword>
<feature type="repeat" description="ANK" evidence="3">
    <location>
        <begin position="198"/>
        <end position="230"/>
    </location>
</feature>
<organism evidence="5">
    <name type="scientific">Condorpox virus</name>
    <dbReference type="NCBI Taxonomy" id="3049970"/>
    <lineage>
        <taxon>Viruses</taxon>
        <taxon>Varidnaviria</taxon>
        <taxon>Bamfordvirae</taxon>
        <taxon>Nucleocytoviricota</taxon>
        <taxon>Pokkesviricetes</taxon>
        <taxon>Chitovirales</taxon>
        <taxon>Poxviridae</taxon>
        <taxon>Chordopoxvirinae</taxon>
        <taxon>Avipoxvirus</taxon>
    </lineage>
</organism>
<dbReference type="SMART" id="SM00248">
    <property type="entry name" value="ANK"/>
    <property type="match status" value="7"/>
</dbReference>
<protein>
    <submittedName>
        <fullName evidence="5">Ankyrin repeat containing protein</fullName>
    </submittedName>
</protein>
<feature type="repeat" description="ANK" evidence="3">
    <location>
        <begin position="33"/>
        <end position="65"/>
    </location>
</feature>
<dbReference type="SUPFAM" id="SSF48403">
    <property type="entry name" value="Ankyrin repeat"/>
    <property type="match status" value="1"/>
</dbReference>
<evidence type="ECO:0000259" key="4">
    <source>
        <dbReference type="Pfam" id="PF09372"/>
    </source>
</evidence>
<evidence type="ECO:0000256" key="1">
    <source>
        <dbReference type="ARBA" id="ARBA00022737"/>
    </source>
</evidence>
<feature type="domain" description="PRANC" evidence="4">
    <location>
        <begin position="343"/>
        <end position="432"/>
    </location>
</feature>
<feature type="repeat" description="ANK" evidence="3">
    <location>
        <begin position="66"/>
        <end position="98"/>
    </location>
</feature>
<dbReference type="EMBL" id="OQ865376">
    <property type="protein sequence ID" value="WHV01350.1"/>
    <property type="molecule type" value="Genomic_DNA"/>
</dbReference>
<feature type="repeat" description="ANK" evidence="3">
    <location>
        <begin position="169"/>
        <end position="197"/>
    </location>
</feature>
<gene>
    <name evidence="5" type="ORF">CDPV99-234</name>
</gene>
<dbReference type="PROSITE" id="PS50297">
    <property type="entry name" value="ANK_REP_REGION"/>
    <property type="match status" value="5"/>
</dbReference>
<name>A0AAT9UQD2_9POXV</name>
<sequence length="434" mass="49118">MEVSIFEAIESGSLSSVLDIIKTGIDLNVFNDFGCSPLHCAVENERFEIAEALLSAGADPDIANEEASSPLHRAVKIQNIDLVKLLLDHGANVDTYEDYQVKTPLQYAVCIENVEIVKLLLDYNADVDEEYRHNHPIIEAIKRENLEIIDMLLKAGSSINYGYRGYMYPLHYAVKSESIDIVEQLLLSGAFTNVKDNHRMTPLHYATCVGSVEIASILLGFGADINAKDRYWNSPLWYAVENENVEMVEMLLTSWADTTIASSSCFTPLSNTKFDTPEGNAIAKLLISNIVVSSKQPKHYVENFEHIQSDLENMEKNPIMKSYMEECKSEIEKIENTLLGSEKVSLLDIWLKLDYNTITKYVGCINTDELKIYKELIDTLVEEGKKRREMIDQSMKSLENTFSGSENDKTSWIHLPIEIRYSILESMDSKDLPL</sequence>
<reference evidence="5" key="1">
    <citation type="submission" date="2023-04" db="EMBL/GenBank/DDBJ databases">
        <title>Genomic characterization of avipoxvirus isolates from Andean condor (Vultur gryphus).</title>
        <authorList>
            <person name="Butt S.L."/>
            <person name="Do Nascimento G.M."/>
            <person name="Tripathy D.N."/>
            <person name="Diel D.G."/>
        </authorList>
    </citation>
    <scope>NUCLEOTIDE SEQUENCE</scope>
    <source>
        <strain evidence="5">CDPV99</strain>
    </source>
</reference>
<keyword evidence="1" id="KW-0677">Repeat</keyword>
<proteinExistence type="predicted"/>
<dbReference type="InterPro" id="IPR036770">
    <property type="entry name" value="Ankyrin_rpt-contain_sf"/>
</dbReference>
<dbReference type="PROSITE" id="PS50088">
    <property type="entry name" value="ANK_REPEAT"/>
    <property type="match status" value="5"/>
</dbReference>
<evidence type="ECO:0000313" key="5">
    <source>
        <dbReference type="EMBL" id="WHV01350.1"/>
    </source>
</evidence>
<evidence type="ECO:0000256" key="2">
    <source>
        <dbReference type="ARBA" id="ARBA00023043"/>
    </source>
</evidence>
<feature type="repeat" description="ANK" evidence="3">
    <location>
        <begin position="100"/>
        <end position="132"/>
    </location>
</feature>
<dbReference type="PRINTS" id="PR01415">
    <property type="entry name" value="ANKYRIN"/>
</dbReference>
<accession>A0AAT9UQD2</accession>